<dbReference type="HOGENOM" id="CLU_2086506_0_0_1"/>
<dbReference type="Proteomes" id="UP000023758">
    <property type="component" value="Unassembled WGS sequence"/>
</dbReference>
<reference evidence="2" key="1">
    <citation type="submission" date="2014-02" db="EMBL/GenBank/DDBJ databases">
        <title>The Genome Sequence of Trichophyton rubrum (morphotype fischeri) CBS 288.86.</title>
        <authorList>
            <consortium name="The Broad Institute Genomics Platform"/>
            <person name="Cuomo C.A."/>
            <person name="White T.C."/>
            <person name="Graser Y."/>
            <person name="Martinez-Rossi N."/>
            <person name="Heitman J."/>
            <person name="Young S.K."/>
            <person name="Zeng Q."/>
            <person name="Gargeya S."/>
            <person name="Abouelleil A."/>
            <person name="Alvarado L."/>
            <person name="Chapman S.B."/>
            <person name="Gainer-Dewar J."/>
            <person name="Goldberg J."/>
            <person name="Griggs A."/>
            <person name="Gujja S."/>
            <person name="Hansen M."/>
            <person name="Howarth C."/>
            <person name="Imamovic A."/>
            <person name="Larimer J."/>
            <person name="Martinez D."/>
            <person name="Murphy C."/>
            <person name="Pearson M.D."/>
            <person name="Persinoti G."/>
            <person name="Poon T."/>
            <person name="Priest M."/>
            <person name="Roberts A.D."/>
            <person name="Saif S."/>
            <person name="Shea T.D."/>
            <person name="Sykes S.N."/>
            <person name="Wortman J."/>
            <person name="Nusbaum C."/>
            <person name="Birren B."/>
        </authorList>
    </citation>
    <scope>NUCLEOTIDE SEQUENCE [LARGE SCALE GENOMIC DNA]</scope>
    <source>
        <strain evidence="2">CBS 288.86</strain>
    </source>
</reference>
<gene>
    <name evidence="2" type="ORF">H103_00314</name>
</gene>
<name>A0A022WG45_TRIRU</name>
<feature type="compositionally biased region" description="Basic and acidic residues" evidence="1">
    <location>
        <begin position="1"/>
        <end position="25"/>
    </location>
</feature>
<sequence length="117" mass="13071">MKKEDKEEKEKDRGEEKGEEEKLETTRQMLRSLSMDAQAAELMRLREAAAVERKQLLWKEERILILEGAIATKLRQEGPAESAGDPASAAAATQPTLAMEVEEIPEASAEDWVMEGT</sequence>
<protein>
    <submittedName>
        <fullName evidence="2">Uncharacterized protein</fullName>
    </submittedName>
</protein>
<dbReference type="AlphaFoldDB" id="A0A022WG45"/>
<feature type="region of interest" description="Disordered" evidence="1">
    <location>
        <begin position="1"/>
        <end position="27"/>
    </location>
</feature>
<dbReference type="EMBL" id="KK207689">
    <property type="protein sequence ID" value="EZF57390.1"/>
    <property type="molecule type" value="Genomic_DNA"/>
</dbReference>
<evidence type="ECO:0000256" key="1">
    <source>
        <dbReference type="SAM" id="MobiDB-lite"/>
    </source>
</evidence>
<feature type="compositionally biased region" description="Low complexity" evidence="1">
    <location>
        <begin position="79"/>
        <end position="92"/>
    </location>
</feature>
<accession>A0A022WG45</accession>
<organism evidence="2">
    <name type="scientific">Trichophyton rubrum CBS 288.86</name>
    <dbReference type="NCBI Taxonomy" id="1215330"/>
    <lineage>
        <taxon>Eukaryota</taxon>
        <taxon>Fungi</taxon>
        <taxon>Dikarya</taxon>
        <taxon>Ascomycota</taxon>
        <taxon>Pezizomycotina</taxon>
        <taxon>Eurotiomycetes</taxon>
        <taxon>Eurotiomycetidae</taxon>
        <taxon>Onygenales</taxon>
        <taxon>Arthrodermataceae</taxon>
        <taxon>Trichophyton</taxon>
    </lineage>
</organism>
<proteinExistence type="predicted"/>
<evidence type="ECO:0000313" key="2">
    <source>
        <dbReference type="EMBL" id="EZF57390.1"/>
    </source>
</evidence>
<feature type="region of interest" description="Disordered" evidence="1">
    <location>
        <begin position="76"/>
        <end position="96"/>
    </location>
</feature>